<evidence type="ECO:0000313" key="10">
    <source>
        <dbReference type="Proteomes" id="UP001597052"/>
    </source>
</evidence>
<keyword evidence="4 8" id="KW-1133">Transmembrane helix</keyword>
<keyword evidence="3 8" id="KW-0812">Transmembrane</keyword>
<comment type="similarity">
    <text evidence="6 8">Belongs to the fluoride channel Fluc/FEX (TC 1.A.43) family.</text>
</comment>
<comment type="caution">
    <text evidence="8">Lacks conserved residue(s) required for the propagation of feature annotation.</text>
</comment>
<keyword evidence="2 8" id="KW-1003">Cell membrane</keyword>
<keyword evidence="8" id="KW-0406">Ion transport</keyword>
<comment type="caution">
    <text evidence="9">The sequence shown here is derived from an EMBL/GenBank/DDBJ whole genome shotgun (WGS) entry which is preliminary data.</text>
</comment>
<feature type="transmembrane region" description="Helical" evidence="8">
    <location>
        <begin position="42"/>
        <end position="60"/>
    </location>
</feature>
<evidence type="ECO:0000256" key="5">
    <source>
        <dbReference type="ARBA" id="ARBA00023136"/>
    </source>
</evidence>
<organism evidence="9 10">
    <name type="scientific">Halohasta litorea</name>
    <dbReference type="NCBI Taxonomy" id="869891"/>
    <lineage>
        <taxon>Archaea</taxon>
        <taxon>Methanobacteriati</taxon>
        <taxon>Methanobacteriota</taxon>
        <taxon>Stenosarchaea group</taxon>
        <taxon>Halobacteria</taxon>
        <taxon>Halobacteriales</taxon>
        <taxon>Haloferacaceae</taxon>
        <taxon>Halohasta</taxon>
    </lineage>
</organism>
<keyword evidence="8" id="KW-0407">Ion channel</keyword>
<dbReference type="Pfam" id="PF02537">
    <property type="entry name" value="CRCB"/>
    <property type="match status" value="1"/>
</dbReference>
<comment type="subcellular location">
    <subcellularLocation>
        <location evidence="1 8">Cell membrane</location>
        <topology evidence="1 8">Multi-pass membrane protein</topology>
    </subcellularLocation>
</comment>
<dbReference type="GO" id="GO:0140114">
    <property type="term" value="P:cellular detoxification of fluoride"/>
    <property type="evidence" value="ECO:0007669"/>
    <property type="project" value="UniProtKB-UniRule"/>
</dbReference>
<reference evidence="9 10" key="1">
    <citation type="journal article" date="2019" name="Int. J. Syst. Evol. Microbiol.">
        <title>The Global Catalogue of Microorganisms (GCM) 10K type strain sequencing project: providing services to taxonomists for standard genome sequencing and annotation.</title>
        <authorList>
            <consortium name="The Broad Institute Genomics Platform"/>
            <consortium name="The Broad Institute Genome Sequencing Center for Infectious Disease"/>
            <person name="Wu L."/>
            <person name="Ma J."/>
        </authorList>
    </citation>
    <scope>NUCLEOTIDE SEQUENCE [LARGE SCALE GENOMIC DNA]</scope>
    <source>
        <strain evidence="9 10">CGMCC 1.10593</strain>
    </source>
</reference>
<dbReference type="RefSeq" id="WP_256395197.1">
    <property type="nucleotide sequence ID" value="NZ_JANHDJ010000002.1"/>
</dbReference>
<proteinExistence type="inferred from homology"/>
<feature type="transmembrane region" description="Helical" evidence="8">
    <location>
        <begin position="99"/>
        <end position="117"/>
    </location>
</feature>
<dbReference type="EMBL" id="JBHUDM010000002">
    <property type="protein sequence ID" value="MFD1642437.1"/>
    <property type="molecule type" value="Genomic_DNA"/>
</dbReference>
<keyword evidence="10" id="KW-1185">Reference proteome</keyword>
<evidence type="ECO:0000256" key="3">
    <source>
        <dbReference type="ARBA" id="ARBA00022692"/>
    </source>
</evidence>
<keyword evidence="5 8" id="KW-0472">Membrane</keyword>
<dbReference type="GO" id="GO:0062054">
    <property type="term" value="F:fluoride channel activity"/>
    <property type="evidence" value="ECO:0007669"/>
    <property type="project" value="UniProtKB-UniRule"/>
</dbReference>
<comment type="catalytic activity">
    <reaction evidence="7">
        <text>fluoride(in) = fluoride(out)</text>
        <dbReference type="Rhea" id="RHEA:76159"/>
        <dbReference type="ChEBI" id="CHEBI:17051"/>
    </reaction>
    <physiologicalReaction direction="left-to-right" evidence="7">
        <dbReference type="Rhea" id="RHEA:76160"/>
    </physiologicalReaction>
</comment>
<feature type="transmembrane region" description="Helical" evidence="8">
    <location>
        <begin position="72"/>
        <end position="93"/>
    </location>
</feature>
<dbReference type="AlphaFoldDB" id="A0ABD6D8M3"/>
<evidence type="ECO:0000256" key="8">
    <source>
        <dbReference type="HAMAP-Rule" id="MF_00454"/>
    </source>
</evidence>
<sequence>MTPKQLLSQLEPILLIAVGGFAGANLRHFVDLLVPGTLPGTLAVNVLGSFALGVLVYDSLGQSAIGDNSRLVFGTGFLSSFTTYSAFVLDAVLTEPLTALGYVGVSYAGGFLAVLAGRQFVRGGDR</sequence>
<gene>
    <name evidence="8" type="primary">fluC</name>
    <name evidence="8" type="synonym">crcB</name>
    <name evidence="9" type="ORF">ACFSBW_11190</name>
</gene>
<comment type="function">
    <text evidence="8">Fluoride-specific ion channel. Important for reducing fluoride concentration in the cell, thus reducing its toxicity.</text>
</comment>
<dbReference type="InterPro" id="IPR003691">
    <property type="entry name" value="FluC"/>
</dbReference>
<evidence type="ECO:0000256" key="4">
    <source>
        <dbReference type="ARBA" id="ARBA00022989"/>
    </source>
</evidence>
<evidence type="ECO:0000256" key="7">
    <source>
        <dbReference type="ARBA" id="ARBA00035585"/>
    </source>
</evidence>
<name>A0ABD6D8M3_9EURY</name>
<evidence type="ECO:0000313" key="9">
    <source>
        <dbReference type="EMBL" id="MFD1642437.1"/>
    </source>
</evidence>
<keyword evidence="8" id="KW-0813">Transport</keyword>
<dbReference type="Proteomes" id="UP001597052">
    <property type="component" value="Unassembled WGS sequence"/>
</dbReference>
<evidence type="ECO:0000256" key="6">
    <source>
        <dbReference type="ARBA" id="ARBA00035120"/>
    </source>
</evidence>
<evidence type="ECO:0000256" key="2">
    <source>
        <dbReference type="ARBA" id="ARBA00022475"/>
    </source>
</evidence>
<accession>A0ABD6D8M3</accession>
<dbReference type="HAMAP" id="MF_00454">
    <property type="entry name" value="FluC"/>
    <property type="match status" value="1"/>
</dbReference>
<evidence type="ECO:0000256" key="1">
    <source>
        <dbReference type="ARBA" id="ARBA00004651"/>
    </source>
</evidence>
<feature type="transmembrane region" description="Helical" evidence="8">
    <location>
        <begin position="12"/>
        <end position="30"/>
    </location>
</feature>
<dbReference type="GO" id="GO:0005886">
    <property type="term" value="C:plasma membrane"/>
    <property type="evidence" value="ECO:0007669"/>
    <property type="project" value="UniProtKB-SubCell"/>
</dbReference>
<protein>
    <recommendedName>
        <fullName evidence="8">Fluoride-specific ion channel FluC</fullName>
    </recommendedName>
</protein>